<protein>
    <submittedName>
        <fullName evidence="4">Flp pilus-assembly TadE/G-like family protein</fullName>
    </submittedName>
    <submittedName>
        <fullName evidence="3">Oppa3</fullName>
    </submittedName>
    <submittedName>
        <fullName evidence="7">Pilus assembly protein TadE</fullName>
    </submittedName>
</protein>
<dbReference type="NCBIfam" id="TIGR03816">
    <property type="entry name" value="tadE_like_DECH"/>
    <property type="match status" value="1"/>
</dbReference>
<evidence type="ECO:0000313" key="4">
    <source>
        <dbReference type="EMBL" id="KAB5746691.1"/>
    </source>
</evidence>
<dbReference type="eggNOG" id="ENOG5033B4F">
    <property type="taxonomic scope" value="Bacteria"/>
</dbReference>
<organism evidence="4 13">
    <name type="scientific">Bifidobacterium adolescentis</name>
    <dbReference type="NCBI Taxonomy" id="1680"/>
    <lineage>
        <taxon>Bacteria</taxon>
        <taxon>Bacillati</taxon>
        <taxon>Actinomycetota</taxon>
        <taxon>Actinomycetes</taxon>
        <taxon>Bifidobacteriales</taxon>
        <taxon>Bifidobacteriaceae</taxon>
        <taxon>Bifidobacterium</taxon>
    </lineage>
</organism>
<reference evidence="13 15" key="3">
    <citation type="journal article" date="2019" name="Nat. Med.">
        <title>A library of human gut bacterial isolates paired with longitudinal multiomics data enables mechanistic microbiome research.</title>
        <authorList>
            <person name="Poyet M."/>
            <person name="Groussin M."/>
            <person name="Gibbons S.M."/>
            <person name="Avila-Pacheco J."/>
            <person name="Jiang X."/>
            <person name="Kearney S.M."/>
            <person name="Perrotta A.R."/>
            <person name="Berdy B."/>
            <person name="Zhao S."/>
            <person name="Lieberman T.D."/>
            <person name="Swanson P.K."/>
            <person name="Smith M."/>
            <person name="Roesemann S."/>
            <person name="Alexander J.E."/>
            <person name="Rich S.A."/>
            <person name="Livny J."/>
            <person name="Vlamakis H."/>
            <person name="Clish C."/>
            <person name="Bullock K."/>
            <person name="Deik A."/>
            <person name="Scott J."/>
            <person name="Pierce K.A."/>
            <person name="Xavier R.J."/>
            <person name="Alm E.J."/>
        </authorList>
    </citation>
    <scope>NUCLEOTIDE SEQUENCE [LARGE SCALE GENOMIC DNA]</scope>
    <source>
        <strain evidence="5 15">BIOML-A105</strain>
        <strain evidence="4 13">BIOML-A190</strain>
        <strain evidence="6 16">BIOML-A26</strain>
    </source>
</reference>
<dbReference type="AlphaFoldDB" id="A0A076JK29"/>
<evidence type="ECO:0000313" key="7">
    <source>
        <dbReference type="EMBL" id="QHB61932.1"/>
    </source>
</evidence>
<reference evidence="3 10" key="1">
    <citation type="submission" date="2015-09" db="EMBL/GenBank/DDBJ databases">
        <authorList>
            <consortium name="Pathogen Informatics"/>
        </authorList>
    </citation>
    <scope>NUCLEOTIDE SEQUENCE [LARGE SCALE GENOMIC DNA]</scope>
    <source>
        <strain evidence="3 10">2789STDY5608824</strain>
    </source>
</reference>
<evidence type="ECO:0000313" key="13">
    <source>
        <dbReference type="Proteomes" id="UP000437631"/>
    </source>
</evidence>
<dbReference type="Proteomes" id="UP000437631">
    <property type="component" value="Unassembled WGS sequence"/>
</dbReference>
<evidence type="ECO:0000313" key="15">
    <source>
        <dbReference type="Proteomes" id="UP000470200"/>
    </source>
</evidence>
<evidence type="ECO:0000313" key="10">
    <source>
        <dbReference type="Proteomes" id="UP000095647"/>
    </source>
</evidence>
<dbReference type="EMBL" id="WDIP01000002">
    <property type="protein sequence ID" value="KAB5886347.1"/>
    <property type="molecule type" value="Genomic_DNA"/>
</dbReference>
<dbReference type="Proteomes" id="UP000470926">
    <property type="component" value="Unassembled WGS sequence"/>
</dbReference>
<evidence type="ECO:0000256" key="1">
    <source>
        <dbReference type="SAM" id="Phobius"/>
    </source>
</evidence>
<keyword evidence="1" id="KW-0472">Membrane</keyword>
<dbReference type="EMBL" id="WDLT01000006">
    <property type="protein sequence ID" value="KAB5746691.1"/>
    <property type="molecule type" value="Genomic_DNA"/>
</dbReference>
<dbReference type="Pfam" id="PF13400">
    <property type="entry name" value="Tad"/>
    <property type="match status" value="1"/>
</dbReference>
<dbReference type="Proteomes" id="UP000470200">
    <property type="component" value="Unassembled WGS sequence"/>
</dbReference>
<evidence type="ECO:0000259" key="2">
    <source>
        <dbReference type="Pfam" id="PF13400"/>
    </source>
</evidence>
<sequence>MRGKKGTTSVKHDVKQYVRRVSHVLKGADEGAGTISGVALIAIVAAMLGAVAMAGNLLLCVHRAQNTADLASVAAAQSLRDGAADPCAAASRTTSGNGTRLESCAIEGEDAVVAVQAATQVPFAPWVVRQSRAGPIACD</sequence>
<dbReference type="Proteomes" id="UP000464884">
    <property type="component" value="Chromosome"/>
</dbReference>
<dbReference type="KEGG" id="bado:BBMN23_0153"/>
<dbReference type="Proteomes" id="UP000285262">
    <property type="component" value="Unassembled WGS sequence"/>
</dbReference>
<proteinExistence type="predicted"/>
<evidence type="ECO:0000313" key="12">
    <source>
        <dbReference type="Proteomes" id="UP000285262"/>
    </source>
</evidence>
<evidence type="ECO:0000313" key="9">
    <source>
        <dbReference type="EMBL" id="RHK25978.1"/>
    </source>
</evidence>
<reference evidence="7 14" key="4">
    <citation type="submission" date="2019-12" db="EMBL/GenBank/DDBJ databases">
        <title>Draft Genome Sequence of Bifidobacterium adolescentis ZJ2.</title>
        <authorList>
            <person name="Jin Z."/>
        </authorList>
    </citation>
    <scope>NUCLEOTIDE SEQUENCE [LARGE SCALE GENOMIC DNA]</scope>
    <source>
        <strain evidence="7 14">ZJ2</strain>
    </source>
</reference>
<name>A0A076JK29_BIFAD</name>
<dbReference type="EMBL" id="CP047129">
    <property type="protein sequence ID" value="QHB61932.1"/>
    <property type="molecule type" value="Genomic_DNA"/>
</dbReference>
<feature type="domain" description="Putative Flp pilus-assembly TadG-like N-terminal" evidence="2">
    <location>
        <begin position="31"/>
        <end position="77"/>
    </location>
</feature>
<gene>
    <name evidence="3" type="primary">oppA3</name>
    <name evidence="9" type="ORF">DW072_05380</name>
    <name evidence="8" type="ORF">DW139_00410</name>
    <name evidence="3" type="ORF">ERS852382_01169</name>
    <name evidence="7" type="ORF">F3K97_00725</name>
    <name evidence="6" type="ORF">GA542_00895</name>
    <name evidence="5" type="ORF">GA629_03210</name>
    <name evidence="4" type="ORF">GA752_06410</name>
</gene>
<dbReference type="Proteomes" id="UP000095647">
    <property type="component" value="Unassembled WGS sequence"/>
</dbReference>
<dbReference type="InterPro" id="IPR028087">
    <property type="entry name" value="Tad_N"/>
</dbReference>
<evidence type="ECO:0000313" key="14">
    <source>
        <dbReference type="Proteomes" id="UP000464884"/>
    </source>
</evidence>
<dbReference type="EMBL" id="QRNG01000007">
    <property type="protein sequence ID" value="RHK25978.1"/>
    <property type="molecule type" value="Genomic_DNA"/>
</dbReference>
<reference evidence="11 12" key="2">
    <citation type="submission" date="2018-08" db="EMBL/GenBank/DDBJ databases">
        <title>A genome reference for cultivated species of the human gut microbiota.</title>
        <authorList>
            <person name="Zou Y."/>
            <person name="Xue W."/>
            <person name="Luo G."/>
        </authorList>
    </citation>
    <scope>NUCLEOTIDE SEQUENCE [LARGE SCALE GENOMIC DNA]</scope>
    <source>
        <strain evidence="9 12">AF45-19</strain>
        <strain evidence="8 11">AM12-20</strain>
    </source>
</reference>
<feature type="transmembrane region" description="Helical" evidence="1">
    <location>
        <begin position="35"/>
        <end position="59"/>
    </location>
</feature>
<dbReference type="EMBL" id="CYYI01000003">
    <property type="protein sequence ID" value="CUN70709.1"/>
    <property type="molecule type" value="Genomic_DNA"/>
</dbReference>
<dbReference type="InterPro" id="IPR021202">
    <property type="entry name" value="Rv3654c-like"/>
</dbReference>
<dbReference type="EMBL" id="WDFR01000001">
    <property type="protein sequence ID" value="KAB6031790.1"/>
    <property type="molecule type" value="Genomic_DNA"/>
</dbReference>
<evidence type="ECO:0000313" key="3">
    <source>
        <dbReference type="EMBL" id="CUN70709.1"/>
    </source>
</evidence>
<dbReference type="EMBL" id="QRLP01000001">
    <property type="protein sequence ID" value="RHJ19876.1"/>
    <property type="molecule type" value="Genomic_DNA"/>
</dbReference>
<evidence type="ECO:0000313" key="11">
    <source>
        <dbReference type="Proteomes" id="UP000284589"/>
    </source>
</evidence>
<keyword evidence="1" id="KW-0812">Transmembrane</keyword>
<keyword evidence="1" id="KW-1133">Transmembrane helix</keyword>
<evidence type="ECO:0000313" key="5">
    <source>
        <dbReference type="EMBL" id="KAB5886347.1"/>
    </source>
</evidence>
<evidence type="ECO:0000313" key="6">
    <source>
        <dbReference type="EMBL" id="KAB6031790.1"/>
    </source>
</evidence>
<dbReference type="PATRIC" id="fig|1680.5.peg.159"/>
<dbReference type="Proteomes" id="UP000284589">
    <property type="component" value="Unassembled WGS sequence"/>
</dbReference>
<evidence type="ECO:0000313" key="16">
    <source>
        <dbReference type="Proteomes" id="UP000470926"/>
    </source>
</evidence>
<evidence type="ECO:0000313" key="8">
    <source>
        <dbReference type="EMBL" id="RHJ19876.1"/>
    </source>
</evidence>
<dbReference type="KEGG" id="badl:BADO_0144"/>
<accession>A0A076JK29</accession>